<evidence type="ECO:0000313" key="11">
    <source>
        <dbReference type="EMBL" id="HIX20137.1"/>
    </source>
</evidence>
<protein>
    <recommendedName>
        <fullName evidence="9">Multidrug-efflux transporter</fullName>
    </recommendedName>
</protein>
<name>A0A9D2AHG9_9BACT</name>
<feature type="transmembrane region" description="Helical" evidence="10">
    <location>
        <begin position="323"/>
        <end position="346"/>
    </location>
</feature>
<dbReference type="CDD" id="cd13131">
    <property type="entry name" value="MATE_NorM_like"/>
    <property type="match status" value="1"/>
</dbReference>
<feature type="transmembrane region" description="Helical" evidence="10">
    <location>
        <begin position="65"/>
        <end position="82"/>
    </location>
</feature>
<feature type="transmembrane region" description="Helical" evidence="10">
    <location>
        <begin position="429"/>
        <end position="451"/>
    </location>
</feature>
<dbReference type="InterPro" id="IPR050222">
    <property type="entry name" value="MATE_MdtK"/>
</dbReference>
<gene>
    <name evidence="11" type="ORF">H9862_05985</name>
</gene>
<dbReference type="PANTHER" id="PTHR43298">
    <property type="entry name" value="MULTIDRUG RESISTANCE PROTEIN NORM-RELATED"/>
    <property type="match status" value="1"/>
</dbReference>
<organism evidence="11 12">
    <name type="scientific">Candidatus Akkermansia intestinigallinarum</name>
    <dbReference type="NCBI Taxonomy" id="2838431"/>
    <lineage>
        <taxon>Bacteria</taxon>
        <taxon>Pseudomonadati</taxon>
        <taxon>Verrucomicrobiota</taxon>
        <taxon>Verrucomicrobiia</taxon>
        <taxon>Verrucomicrobiales</taxon>
        <taxon>Akkermansiaceae</taxon>
        <taxon>Akkermansia</taxon>
    </lineage>
</organism>
<feature type="transmembrane region" description="Helical" evidence="10">
    <location>
        <begin position="293"/>
        <end position="311"/>
    </location>
</feature>
<feature type="transmembrane region" description="Helical" evidence="10">
    <location>
        <begin position="396"/>
        <end position="417"/>
    </location>
</feature>
<keyword evidence="6 10" id="KW-1133">Transmembrane helix</keyword>
<reference evidence="11" key="1">
    <citation type="journal article" date="2021" name="PeerJ">
        <title>Extensive microbial diversity within the chicken gut microbiome revealed by metagenomics and culture.</title>
        <authorList>
            <person name="Gilroy R."/>
            <person name="Ravi A."/>
            <person name="Getino M."/>
            <person name="Pursley I."/>
            <person name="Horton D.L."/>
            <person name="Alikhan N.F."/>
            <person name="Baker D."/>
            <person name="Gharbi K."/>
            <person name="Hall N."/>
            <person name="Watson M."/>
            <person name="Adriaenssens E.M."/>
            <person name="Foster-Nyarko E."/>
            <person name="Jarju S."/>
            <person name="Secka A."/>
            <person name="Antonio M."/>
            <person name="Oren A."/>
            <person name="Chaudhuri R.R."/>
            <person name="La Ragione R."/>
            <person name="Hildebrand F."/>
            <person name="Pallen M.J."/>
        </authorList>
    </citation>
    <scope>NUCLEOTIDE SEQUENCE</scope>
    <source>
        <strain evidence="11">14975</strain>
    </source>
</reference>
<evidence type="ECO:0000256" key="2">
    <source>
        <dbReference type="ARBA" id="ARBA00022448"/>
    </source>
</evidence>
<dbReference type="Proteomes" id="UP000823964">
    <property type="component" value="Unassembled WGS sequence"/>
</dbReference>
<dbReference type="GO" id="GO:0005886">
    <property type="term" value="C:plasma membrane"/>
    <property type="evidence" value="ECO:0007669"/>
    <property type="project" value="UniProtKB-SubCell"/>
</dbReference>
<dbReference type="EMBL" id="DXFQ01000106">
    <property type="protein sequence ID" value="HIX20137.1"/>
    <property type="molecule type" value="Genomic_DNA"/>
</dbReference>
<evidence type="ECO:0000256" key="8">
    <source>
        <dbReference type="ARBA" id="ARBA00023136"/>
    </source>
</evidence>
<feature type="transmembrane region" description="Helical" evidence="10">
    <location>
        <begin position="103"/>
        <end position="127"/>
    </location>
</feature>
<keyword evidence="2" id="KW-0813">Transport</keyword>
<keyword evidence="3" id="KW-0050">Antiport</keyword>
<dbReference type="AlphaFoldDB" id="A0A9D2AHG9"/>
<keyword evidence="5 10" id="KW-0812">Transmembrane</keyword>
<feature type="transmembrane region" description="Helical" evidence="10">
    <location>
        <begin position="358"/>
        <end position="376"/>
    </location>
</feature>
<keyword evidence="7" id="KW-0406">Ion transport</keyword>
<feature type="transmembrane region" description="Helical" evidence="10">
    <location>
        <begin position="20"/>
        <end position="45"/>
    </location>
</feature>
<evidence type="ECO:0000256" key="5">
    <source>
        <dbReference type="ARBA" id="ARBA00022692"/>
    </source>
</evidence>
<reference evidence="11" key="2">
    <citation type="submission" date="2021-04" db="EMBL/GenBank/DDBJ databases">
        <authorList>
            <person name="Gilroy R."/>
        </authorList>
    </citation>
    <scope>NUCLEOTIDE SEQUENCE</scope>
    <source>
        <strain evidence="11">14975</strain>
    </source>
</reference>
<dbReference type="PANTHER" id="PTHR43298:SF2">
    <property type="entry name" value="FMN_FAD EXPORTER YEEO-RELATED"/>
    <property type="match status" value="1"/>
</dbReference>
<keyword evidence="4" id="KW-1003">Cell membrane</keyword>
<dbReference type="Pfam" id="PF01554">
    <property type="entry name" value="MatE"/>
    <property type="match status" value="2"/>
</dbReference>
<evidence type="ECO:0000256" key="10">
    <source>
        <dbReference type="SAM" id="Phobius"/>
    </source>
</evidence>
<proteinExistence type="predicted"/>
<dbReference type="InterPro" id="IPR002528">
    <property type="entry name" value="MATE_fam"/>
</dbReference>
<feature type="transmembrane region" description="Helical" evidence="10">
    <location>
        <begin position="139"/>
        <end position="157"/>
    </location>
</feature>
<dbReference type="GO" id="GO:0042910">
    <property type="term" value="F:xenobiotic transmembrane transporter activity"/>
    <property type="evidence" value="ECO:0007669"/>
    <property type="project" value="InterPro"/>
</dbReference>
<dbReference type="NCBIfam" id="TIGR00797">
    <property type="entry name" value="matE"/>
    <property type="match status" value="1"/>
</dbReference>
<comment type="caution">
    <text evidence="11">The sequence shown here is derived from an EMBL/GenBank/DDBJ whole genome shotgun (WGS) entry which is preliminary data.</text>
</comment>
<keyword evidence="8 10" id="KW-0472">Membrane</keyword>
<dbReference type="InterPro" id="IPR048279">
    <property type="entry name" value="MdtK-like"/>
</dbReference>
<comment type="subcellular location">
    <subcellularLocation>
        <location evidence="1">Cell membrane</location>
        <topology evidence="1">Multi-pass membrane protein</topology>
    </subcellularLocation>
</comment>
<sequence length="461" mass="49552">MNALAQTLRRWVVPGELRRLMALMIPLYIANMMYVGMGVIDTIVAGRASSSDLAGVALGNSVTNPIVFSLGAVLTIVGPMVSRLRGAGQFQHVGLVLNNAKMLAFGLIVVAELALFAGSRVFALISPEDPEVARIAQEYVLMIMLGAPASILTRTVQGHFEGFGQTRPTLVLSSIALLTNIPLNFLFVFGWSFVPAMGGAGCGLATAIIQWIIFFGLFAIMRFSTTHRRYARQLVAWRAPVRPLIGRIFRLGLPMGIATLSEVGFFCAVTLVLAPLGKIAVSSQQVAHNVSSIIFMLPLSLGIAASIRAAFHIGAGNKAAFDDLVRTALVTLYSLVILFVVATLALREPIVAAYTDDPAIVALASTLLIYCAAYQFPDGTQALMGGLLRGCQDTTVITWVTVVCYWIIGFPLSYLLIRTDLICPSLGAVGGWVSFIISLTIAAVALSLRFARTRKRVFENR</sequence>
<evidence type="ECO:0000256" key="1">
    <source>
        <dbReference type="ARBA" id="ARBA00004651"/>
    </source>
</evidence>
<feature type="transmembrane region" description="Helical" evidence="10">
    <location>
        <begin position="251"/>
        <end position="273"/>
    </location>
</feature>
<accession>A0A9D2AHG9</accession>
<evidence type="ECO:0000256" key="3">
    <source>
        <dbReference type="ARBA" id="ARBA00022449"/>
    </source>
</evidence>
<evidence type="ECO:0000256" key="6">
    <source>
        <dbReference type="ARBA" id="ARBA00022989"/>
    </source>
</evidence>
<evidence type="ECO:0000256" key="7">
    <source>
        <dbReference type="ARBA" id="ARBA00023065"/>
    </source>
</evidence>
<evidence type="ECO:0000313" key="12">
    <source>
        <dbReference type="Proteomes" id="UP000823964"/>
    </source>
</evidence>
<feature type="transmembrane region" description="Helical" evidence="10">
    <location>
        <begin position="197"/>
        <end position="220"/>
    </location>
</feature>
<feature type="transmembrane region" description="Helical" evidence="10">
    <location>
        <begin position="169"/>
        <end position="191"/>
    </location>
</feature>
<evidence type="ECO:0000256" key="9">
    <source>
        <dbReference type="ARBA" id="ARBA00031636"/>
    </source>
</evidence>
<evidence type="ECO:0000256" key="4">
    <source>
        <dbReference type="ARBA" id="ARBA00022475"/>
    </source>
</evidence>
<dbReference type="PIRSF" id="PIRSF006603">
    <property type="entry name" value="DinF"/>
    <property type="match status" value="1"/>
</dbReference>
<dbReference type="GO" id="GO:0015297">
    <property type="term" value="F:antiporter activity"/>
    <property type="evidence" value="ECO:0007669"/>
    <property type="project" value="UniProtKB-KW"/>
</dbReference>
<dbReference type="GO" id="GO:0006811">
    <property type="term" value="P:monoatomic ion transport"/>
    <property type="evidence" value="ECO:0007669"/>
    <property type="project" value="UniProtKB-KW"/>
</dbReference>